<dbReference type="Gene3D" id="3.10.28.20">
    <property type="entry name" value="Acetamidase/Formamidase-like domains"/>
    <property type="match status" value="1"/>
</dbReference>
<protein>
    <submittedName>
        <fullName evidence="6">Acetamidase/formamidase family protein</fullName>
    </submittedName>
</protein>
<evidence type="ECO:0000313" key="7">
    <source>
        <dbReference type="Proteomes" id="UP000664096"/>
    </source>
</evidence>
<dbReference type="InterPro" id="IPR018060">
    <property type="entry name" value="HTH_AraC"/>
</dbReference>
<gene>
    <name evidence="6" type="ORF">JF539_17060</name>
</gene>
<organism evidence="6 7">
    <name type="scientific">Roseibium aggregatum</name>
    <dbReference type="NCBI Taxonomy" id="187304"/>
    <lineage>
        <taxon>Bacteria</taxon>
        <taxon>Pseudomonadati</taxon>
        <taxon>Pseudomonadota</taxon>
        <taxon>Alphaproteobacteria</taxon>
        <taxon>Hyphomicrobiales</taxon>
        <taxon>Stappiaceae</taxon>
        <taxon>Roseibium</taxon>
    </lineage>
</organism>
<evidence type="ECO:0000256" key="2">
    <source>
        <dbReference type="ARBA" id="ARBA00023125"/>
    </source>
</evidence>
<sequence>MNIRQFISESYPVDTRDTAWRDVLAALQLRSDFKNQEGAEFTAAVVRGHADGLLLGRLTATAQTLTPIRQRGRLPLVLIPLDDDIEISAENCGFTVASGQAVILPADRSWKASLPRTMHVAVICLSDSALNGQRFGLSPLVAPHLISAKGLASVFIRTVGAAAQDLDGLNDLEWQSLEQVIANLFLTTIVSCIPSETGTNASQAALFSRLTMAIERRLSEPELSASRIAGQEGISERYLQKLFEQNGESFTHYLRERRLQHARLALVAPDELRIPIAEVAYSCGFSDAANFNRLFKERFGLPPGAFRTNHLKTLMETANAEQRGWPVKALTNRKAQKRSAVDGTQGEDPGLDDARDTDATHHVLAANSRTVHWGYFSRSLRPVLEVTSGDTVEVETLTQHASDDPDLMIRGDTAAEDVFFWSAEKKNVDRRGAGPLDASVYGRGAGEGFGVHVCTGPIFVNDAEPGDVLEVRIDDMSPRPSGNPDYEGRYFGSSVAAWWGYQYSELLEDPRPRENVVIYEIFPDELEGGYAQARYSYRWAPQTDPFGVNHKTYDYPGVPVDPATITPVNPVLRDVRIPLRPHFGVIAVAPREADPVDSVPPAYFGGNIDNWRLGKGASVYLPVSVPGALLSIGDPHAAQGDGEVAGTAIECSMTGRFTIVLHKKGNRFSDLTYPLIETPEEWVLTGFSHPNYLAEFGAKGQGEVYAKSSLDLAMKDAFRKTRRFLMASHGLSEDEAIMLMSSAVDFGVTQVVDGNWGVHAIIRKSMFNG</sequence>
<comment type="caution">
    <text evidence="6">The sequence shown here is derived from an EMBL/GenBank/DDBJ whole genome shotgun (WGS) entry which is preliminary data.</text>
</comment>
<evidence type="ECO:0000256" key="4">
    <source>
        <dbReference type="SAM" id="MobiDB-lite"/>
    </source>
</evidence>
<dbReference type="InterPro" id="IPR009057">
    <property type="entry name" value="Homeodomain-like_sf"/>
</dbReference>
<dbReference type="GO" id="GO:0016811">
    <property type="term" value="F:hydrolase activity, acting on carbon-nitrogen (but not peptide) bonds, in linear amides"/>
    <property type="evidence" value="ECO:0007669"/>
    <property type="project" value="InterPro"/>
</dbReference>
<dbReference type="AlphaFoldDB" id="A0A939EFR2"/>
<dbReference type="PROSITE" id="PS01124">
    <property type="entry name" value="HTH_ARAC_FAMILY_2"/>
    <property type="match status" value="1"/>
</dbReference>
<feature type="domain" description="HTH araC/xylS-type" evidence="5">
    <location>
        <begin position="208"/>
        <end position="309"/>
    </location>
</feature>
<reference evidence="6" key="1">
    <citation type="submission" date="2020-12" db="EMBL/GenBank/DDBJ databases">
        <title>Oil enriched cultivation method for isolating marine PHA-producing bacteria.</title>
        <authorList>
            <person name="Zheng W."/>
            <person name="Yu S."/>
            <person name="Huang Y."/>
        </authorList>
    </citation>
    <scope>NUCLEOTIDE SEQUENCE</scope>
    <source>
        <strain evidence="6">SY-2-12</strain>
    </source>
</reference>
<dbReference type="InterPro" id="IPR018062">
    <property type="entry name" value="HTH_AraC-typ_CS"/>
</dbReference>
<dbReference type="GO" id="GO:0043565">
    <property type="term" value="F:sequence-specific DNA binding"/>
    <property type="evidence" value="ECO:0007669"/>
    <property type="project" value="InterPro"/>
</dbReference>
<dbReference type="Pfam" id="PF03069">
    <property type="entry name" value="FmdA_AmdA"/>
    <property type="match status" value="2"/>
</dbReference>
<dbReference type="PANTHER" id="PTHR31891">
    <property type="entry name" value="FORMAMIDASE C869.04-RELATED"/>
    <property type="match status" value="1"/>
</dbReference>
<dbReference type="Proteomes" id="UP000664096">
    <property type="component" value="Unassembled WGS sequence"/>
</dbReference>
<dbReference type="SMART" id="SM00342">
    <property type="entry name" value="HTH_ARAC"/>
    <property type="match status" value="1"/>
</dbReference>
<dbReference type="SUPFAM" id="SSF46689">
    <property type="entry name" value="Homeodomain-like"/>
    <property type="match status" value="1"/>
</dbReference>
<dbReference type="Pfam" id="PF12833">
    <property type="entry name" value="HTH_18"/>
    <property type="match status" value="1"/>
</dbReference>
<evidence type="ECO:0000256" key="1">
    <source>
        <dbReference type="ARBA" id="ARBA00023015"/>
    </source>
</evidence>
<dbReference type="GO" id="GO:0003700">
    <property type="term" value="F:DNA-binding transcription factor activity"/>
    <property type="evidence" value="ECO:0007669"/>
    <property type="project" value="InterPro"/>
</dbReference>
<keyword evidence="2" id="KW-0238">DNA-binding</keyword>
<dbReference type="PROSITE" id="PS00041">
    <property type="entry name" value="HTH_ARAC_FAMILY_1"/>
    <property type="match status" value="1"/>
</dbReference>
<proteinExistence type="predicted"/>
<dbReference type="PANTHER" id="PTHR31891:SF1">
    <property type="entry name" value="FORMAMIDASE C869.04-RELATED"/>
    <property type="match status" value="1"/>
</dbReference>
<dbReference type="PRINTS" id="PR00032">
    <property type="entry name" value="HTHARAC"/>
</dbReference>
<dbReference type="InterPro" id="IPR020449">
    <property type="entry name" value="Tscrpt_reg_AraC-type_HTH"/>
</dbReference>
<dbReference type="Gene3D" id="2.60.120.580">
    <property type="entry name" value="Acetamidase/Formamidase-like domains"/>
    <property type="match status" value="2"/>
</dbReference>
<evidence type="ECO:0000256" key="3">
    <source>
        <dbReference type="ARBA" id="ARBA00023163"/>
    </source>
</evidence>
<accession>A0A939EFR2</accession>
<evidence type="ECO:0000259" key="5">
    <source>
        <dbReference type="PROSITE" id="PS01124"/>
    </source>
</evidence>
<dbReference type="EMBL" id="JAEKJZ010000003">
    <property type="protein sequence ID" value="MBN9672064.1"/>
    <property type="molecule type" value="Genomic_DNA"/>
</dbReference>
<name>A0A939EFR2_9HYPH</name>
<keyword evidence="1" id="KW-0805">Transcription regulation</keyword>
<dbReference type="Gene3D" id="1.10.10.60">
    <property type="entry name" value="Homeodomain-like"/>
    <property type="match status" value="1"/>
</dbReference>
<feature type="region of interest" description="Disordered" evidence="4">
    <location>
        <begin position="331"/>
        <end position="355"/>
    </location>
</feature>
<dbReference type="SUPFAM" id="SSF141130">
    <property type="entry name" value="Acetamidase/Formamidase-like"/>
    <property type="match status" value="1"/>
</dbReference>
<dbReference type="InterPro" id="IPR004304">
    <property type="entry name" value="FmdA_AmdA"/>
</dbReference>
<keyword evidence="3" id="KW-0804">Transcription</keyword>
<evidence type="ECO:0000313" key="6">
    <source>
        <dbReference type="EMBL" id="MBN9672064.1"/>
    </source>
</evidence>
<dbReference type="RefSeq" id="WP_207141899.1">
    <property type="nucleotide sequence ID" value="NZ_JAEKJZ010000003.1"/>
</dbReference>